<dbReference type="SUPFAM" id="SSF56059">
    <property type="entry name" value="Glutathione synthetase ATP-binding domain-like"/>
    <property type="match status" value="1"/>
</dbReference>
<evidence type="ECO:0000313" key="2">
    <source>
        <dbReference type="Proteomes" id="UP000184226"/>
    </source>
</evidence>
<sequence>MLNMDRPLNQAEAASMLRSLKSWPLLDGYRGKPLRDTEAMAAVIVRFSEMVHILGPRLKVAEINPVFIRNQGGGAMAADGVAVIGDGN</sequence>
<reference evidence="1 2" key="1">
    <citation type="submission" date="2016-11" db="EMBL/GenBank/DDBJ databases">
        <authorList>
            <person name="Jaros S."/>
            <person name="Januszkiewicz K."/>
            <person name="Wedrychowicz H."/>
        </authorList>
    </citation>
    <scope>NUCLEOTIDE SEQUENCE [LARGE SCALE GENOMIC DNA]</scope>
    <source>
        <strain evidence="1 2">CGMCC 1.10190</strain>
    </source>
</reference>
<dbReference type="EMBL" id="FQXE01000005">
    <property type="protein sequence ID" value="SHH84796.1"/>
    <property type="molecule type" value="Genomic_DNA"/>
</dbReference>
<dbReference type="Gene3D" id="3.30.470.20">
    <property type="entry name" value="ATP-grasp fold, B domain"/>
    <property type="match status" value="1"/>
</dbReference>
<dbReference type="STRING" id="658167.SAMN04488135_105174"/>
<name>A0A1M5WBC8_9BURK</name>
<accession>A0A1M5WBC8</accession>
<evidence type="ECO:0000313" key="1">
    <source>
        <dbReference type="EMBL" id="SHH84796.1"/>
    </source>
</evidence>
<dbReference type="AlphaFoldDB" id="A0A1M5WBC8"/>
<dbReference type="Proteomes" id="UP000184226">
    <property type="component" value="Unassembled WGS sequence"/>
</dbReference>
<organism evidence="1 2">
    <name type="scientific">Pollutimonas bauzanensis</name>
    <dbReference type="NCBI Taxonomy" id="658167"/>
    <lineage>
        <taxon>Bacteria</taxon>
        <taxon>Pseudomonadati</taxon>
        <taxon>Pseudomonadota</taxon>
        <taxon>Betaproteobacteria</taxon>
        <taxon>Burkholderiales</taxon>
        <taxon>Alcaligenaceae</taxon>
        <taxon>Pollutimonas</taxon>
    </lineage>
</organism>
<dbReference type="Pfam" id="PF13549">
    <property type="entry name" value="ATP-grasp_5"/>
    <property type="match status" value="1"/>
</dbReference>
<proteinExistence type="predicted"/>
<keyword evidence="2" id="KW-1185">Reference proteome</keyword>
<protein>
    <submittedName>
        <fullName evidence="1">ATP-grasp domain-containing protein</fullName>
    </submittedName>
</protein>
<gene>
    <name evidence="1" type="ORF">SAMN04488135_105174</name>
</gene>